<accession>A0AAX2GYT8</accession>
<dbReference type="Proteomes" id="UP000215539">
    <property type="component" value="Chromosome 1"/>
</dbReference>
<dbReference type="RefSeq" id="WP_066427800.1">
    <property type="nucleotide sequence ID" value="NZ_CP014227.1"/>
</dbReference>
<evidence type="ECO:0000313" key="1">
    <source>
        <dbReference type="EMBL" id="AMD84239.1"/>
    </source>
</evidence>
<evidence type="ECO:0008006" key="5">
    <source>
        <dbReference type="Google" id="ProtNLM"/>
    </source>
</evidence>
<reference evidence="2 4" key="2">
    <citation type="submission" date="2017-06" db="EMBL/GenBank/DDBJ databases">
        <authorList>
            <consortium name="Pathogen Informatics"/>
        </authorList>
    </citation>
    <scope>NUCLEOTIDE SEQUENCE [LARGE SCALE GENOMIC DNA]</scope>
    <source>
        <strain evidence="2 4">NCTC12947</strain>
    </source>
</reference>
<evidence type="ECO:0000313" key="3">
    <source>
        <dbReference type="Proteomes" id="UP000065822"/>
    </source>
</evidence>
<organism evidence="2 4">
    <name type="scientific">Capnocytophaga haemolytica</name>
    <dbReference type="NCBI Taxonomy" id="45243"/>
    <lineage>
        <taxon>Bacteria</taxon>
        <taxon>Pseudomonadati</taxon>
        <taxon>Bacteroidota</taxon>
        <taxon>Flavobacteriia</taxon>
        <taxon>Flavobacteriales</taxon>
        <taxon>Flavobacteriaceae</taxon>
        <taxon>Capnocytophaga</taxon>
    </lineage>
</organism>
<protein>
    <recommendedName>
        <fullName evidence="5">Outer membrane protein beta-barrel domain-containing protein</fullName>
    </recommendedName>
</protein>
<dbReference type="EMBL" id="LT906449">
    <property type="protein sequence ID" value="SNV12375.1"/>
    <property type="molecule type" value="Genomic_DNA"/>
</dbReference>
<evidence type="ECO:0000313" key="2">
    <source>
        <dbReference type="EMBL" id="SNV12375.1"/>
    </source>
</evidence>
<name>A0AAX2GYT8_9FLAO</name>
<dbReference type="EMBL" id="CP014227">
    <property type="protein sequence ID" value="AMD84239.1"/>
    <property type="molecule type" value="Genomic_DNA"/>
</dbReference>
<keyword evidence="3" id="KW-1185">Reference proteome</keyword>
<sequence length="137" mass="15922">MRYNTDELHYIDEQWTHSIVNRHSYSNESALYMLDGGYTLAIGKYWALEGLLSMGAGVRHYEANGVYYNGKEHDLKRNVWSFVFAPGVGVRFGHFYLKGQYYFMSYRIKDEVSTPLRGNGVLIKLCVDIFGLPWTFQ</sequence>
<gene>
    <name evidence="1" type="ORF">AXF12_01020</name>
    <name evidence="2" type="ORF">SAMEA44541418_01557</name>
</gene>
<evidence type="ECO:0000313" key="4">
    <source>
        <dbReference type="Proteomes" id="UP000215539"/>
    </source>
</evidence>
<reference evidence="1 3" key="1">
    <citation type="submission" date="2016-02" db="EMBL/GenBank/DDBJ databases">
        <authorList>
            <person name="Holder M.E."/>
            <person name="Ajami N.J."/>
            <person name="Petrosino J.F."/>
        </authorList>
    </citation>
    <scope>NUCLEOTIDE SEQUENCE [LARGE SCALE GENOMIC DNA]</scope>
    <source>
        <strain evidence="1 3">CCUG 32990</strain>
    </source>
</reference>
<dbReference type="Proteomes" id="UP000065822">
    <property type="component" value="Chromosome"/>
</dbReference>
<dbReference type="AlphaFoldDB" id="A0AAX2GYT8"/>
<dbReference type="KEGG" id="chg:AXF12_01020"/>
<proteinExistence type="predicted"/>